<evidence type="ECO:0000313" key="1">
    <source>
        <dbReference type="EMBL" id="JAI86447.1"/>
    </source>
</evidence>
<dbReference type="Proteomes" id="UP000076858">
    <property type="component" value="Unassembled WGS sequence"/>
</dbReference>
<dbReference type="EMBL" id="LRGB01000084">
    <property type="protein sequence ID" value="KZS20929.1"/>
    <property type="molecule type" value="Genomic_DNA"/>
</dbReference>
<reference evidence="1" key="1">
    <citation type="submission" date="2015-10" db="EMBL/GenBank/DDBJ databases">
        <title>Daphnia magna gene sets from two clonal populations assembled and annotated with EvidentialGene.</title>
        <authorList>
            <person name="Gilbert D."/>
            <person name="Podicheti R."/>
            <person name="Orsini L."/>
            <person name="Colbourne J."/>
            <person name="Pfrender M."/>
        </authorList>
    </citation>
    <scope>NUCLEOTIDE SEQUENCE</scope>
</reference>
<name>A0A0P4XTE1_9CRUS</name>
<sequence>MVTSHPPSRVTTNNLPSLITINPLTNSLVTRLPNHTTPAAVRRTTPQQPNLIIRRQLIRRHLTTARHTPRLLTTPRADRHTKSQQLVTTKSQLITQRPKPTTCNHPTRRLLTTPTTTMLTKTDGTTMLSSSTLTIMVTSNREVRLTRIRLLVDSTPWAYLTGVSRLSTTKRTRTVIELKCLTNLPEAINTAIWKIITVHPNTVRLNTITKRRRPTSTIDFSQLCTIDTVLDENKRIL</sequence>
<protein>
    <submittedName>
        <fullName evidence="1">Uncharacterized protein</fullName>
    </submittedName>
</protein>
<gene>
    <name evidence="2" type="ORF">APZ42_012062</name>
</gene>
<evidence type="ECO:0000313" key="3">
    <source>
        <dbReference type="Proteomes" id="UP000076858"/>
    </source>
</evidence>
<reference evidence="1" key="2">
    <citation type="submission" date="2015-10" db="EMBL/GenBank/DDBJ databases">
        <authorList>
            <person name="Gilbert D.G."/>
        </authorList>
    </citation>
    <scope>NUCLEOTIDE SEQUENCE</scope>
</reference>
<evidence type="ECO:0000313" key="2">
    <source>
        <dbReference type="EMBL" id="KZS20929.1"/>
    </source>
</evidence>
<reference evidence="2 3" key="3">
    <citation type="submission" date="2016-03" db="EMBL/GenBank/DDBJ databases">
        <title>EvidentialGene: Evidence-directed Construction of Genes on Genomes.</title>
        <authorList>
            <person name="Gilbert D.G."/>
            <person name="Choi J.-H."/>
            <person name="Mockaitis K."/>
            <person name="Colbourne J."/>
            <person name="Pfrender M."/>
        </authorList>
    </citation>
    <scope>NUCLEOTIDE SEQUENCE [LARGE SCALE GENOMIC DNA]</scope>
    <source>
        <strain evidence="2 3">Xinb3</strain>
        <tissue evidence="2">Complete organism</tissue>
    </source>
</reference>
<dbReference type="AlphaFoldDB" id="A0A0P4XTE1"/>
<organism evidence="1">
    <name type="scientific">Daphnia magna</name>
    <dbReference type="NCBI Taxonomy" id="35525"/>
    <lineage>
        <taxon>Eukaryota</taxon>
        <taxon>Metazoa</taxon>
        <taxon>Ecdysozoa</taxon>
        <taxon>Arthropoda</taxon>
        <taxon>Crustacea</taxon>
        <taxon>Branchiopoda</taxon>
        <taxon>Diplostraca</taxon>
        <taxon>Cladocera</taxon>
        <taxon>Anomopoda</taxon>
        <taxon>Daphniidae</taxon>
        <taxon>Daphnia</taxon>
    </lineage>
</organism>
<proteinExistence type="predicted"/>
<accession>A0A0P4XTE1</accession>
<dbReference type="EMBL" id="GDIP01236954">
    <property type="protein sequence ID" value="JAI86447.1"/>
    <property type="molecule type" value="Transcribed_RNA"/>
</dbReference>
<keyword evidence="3" id="KW-1185">Reference proteome</keyword>